<evidence type="ECO:0008006" key="5">
    <source>
        <dbReference type="Google" id="ProtNLM"/>
    </source>
</evidence>
<keyword evidence="2" id="KW-0732">Signal</keyword>
<dbReference type="PROSITE" id="PS51257">
    <property type="entry name" value="PROKAR_LIPOPROTEIN"/>
    <property type="match status" value="1"/>
</dbReference>
<evidence type="ECO:0000256" key="1">
    <source>
        <dbReference type="SAM" id="MobiDB-lite"/>
    </source>
</evidence>
<gene>
    <name evidence="3" type="ORF">Voc01_066070</name>
</gene>
<feature type="signal peptide" evidence="2">
    <location>
        <begin position="1"/>
        <end position="23"/>
    </location>
</feature>
<dbReference type="EMBL" id="BOPH01000088">
    <property type="protein sequence ID" value="GIJ71690.1"/>
    <property type="molecule type" value="Genomic_DNA"/>
</dbReference>
<reference evidence="3" key="1">
    <citation type="submission" date="2021-01" db="EMBL/GenBank/DDBJ databases">
        <title>Whole genome shotgun sequence of Virgisporangium ochraceum NBRC 16418.</title>
        <authorList>
            <person name="Komaki H."/>
            <person name="Tamura T."/>
        </authorList>
    </citation>
    <scope>NUCLEOTIDE SEQUENCE</scope>
    <source>
        <strain evidence="3">NBRC 16418</strain>
    </source>
</reference>
<sequence>MPTPRLYLSRVGMILLSAALLLSGCGGEPSSEGGIDGGGAPAATGSATRQPIARPSPTAGTTGRADVDIGRVNAVCQQALDYYRQNKDRDDPVRSQIASNQAISGAASELEALGYGPLTALVGALNDYAANGAQRAAAMDRGDFDSEDRLYKESQGIGARIEAAATELGATTCAQLAGI</sequence>
<protein>
    <recommendedName>
        <fullName evidence="5">Lipoprotein</fullName>
    </recommendedName>
</protein>
<evidence type="ECO:0000256" key="2">
    <source>
        <dbReference type="SAM" id="SignalP"/>
    </source>
</evidence>
<feature type="region of interest" description="Disordered" evidence="1">
    <location>
        <begin position="30"/>
        <end position="65"/>
    </location>
</feature>
<proteinExistence type="predicted"/>
<accession>A0A8J4A1R2</accession>
<organism evidence="3 4">
    <name type="scientific">Virgisporangium ochraceum</name>
    <dbReference type="NCBI Taxonomy" id="65505"/>
    <lineage>
        <taxon>Bacteria</taxon>
        <taxon>Bacillati</taxon>
        <taxon>Actinomycetota</taxon>
        <taxon>Actinomycetes</taxon>
        <taxon>Micromonosporales</taxon>
        <taxon>Micromonosporaceae</taxon>
        <taxon>Virgisporangium</taxon>
    </lineage>
</organism>
<evidence type="ECO:0000313" key="3">
    <source>
        <dbReference type="EMBL" id="GIJ71690.1"/>
    </source>
</evidence>
<name>A0A8J4A1R2_9ACTN</name>
<evidence type="ECO:0000313" key="4">
    <source>
        <dbReference type="Proteomes" id="UP000635606"/>
    </source>
</evidence>
<dbReference type="Proteomes" id="UP000635606">
    <property type="component" value="Unassembled WGS sequence"/>
</dbReference>
<dbReference type="AlphaFoldDB" id="A0A8J4A1R2"/>
<keyword evidence="4" id="KW-1185">Reference proteome</keyword>
<comment type="caution">
    <text evidence="3">The sequence shown here is derived from an EMBL/GenBank/DDBJ whole genome shotgun (WGS) entry which is preliminary data.</text>
</comment>
<feature type="chain" id="PRO_5039073077" description="Lipoprotein" evidence="2">
    <location>
        <begin position="24"/>
        <end position="179"/>
    </location>
</feature>